<dbReference type="EMBL" id="JBHTAP010000001">
    <property type="protein sequence ID" value="MFC7233719.1"/>
    <property type="molecule type" value="Genomic_DNA"/>
</dbReference>
<keyword evidence="4" id="KW-1185">Reference proteome</keyword>
<evidence type="ECO:0000313" key="3">
    <source>
        <dbReference type="EMBL" id="MFC7233719.1"/>
    </source>
</evidence>
<dbReference type="InterPro" id="IPR035965">
    <property type="entry name" value="PAS-like_dom_sf"/>
</dbReference>
<evidence type="ECO:0000313" key="4">
    <source>
        <dbReference type="Proteomes" id="UP001596398"/>
    </source>
</evidence>
<dbReference type="AlphaFoldDB" id="A0ABD5ZJN1"/>
<dbReference type="Pfam" id="PF13492">
    <property type="entry name" value="GAF_3"/>
    <property type="match status" value="1"/>
</dbReference>
<evidence type="ECO:0000259" key="2">
    <source>
        <dbReference type="SMART" id="SM00065"/>
    </source>
</evidence>
<dbReference type="SMART" id="SM00065">
    <property type="entry name" value="GAF"/>
    <property type="match status" value="1"/>
</dbReference>
<sequence>MTAPVVVVHPSSDAADGYDLGGLDATHVRDPADVDAAVECVLLPARDGWPEAVATLRERVPAVPVLLVGEAGPADAARASRLGVEYAAEDALAATGETLAERVAAALDAPSAVSDGRDRGALRDLHEIATLDTDLASKLDELLRVGCTYLGLDVGVSAEFADDGDDLRVNAAVGEAAPLVGQSLDPDSRFAAALDGDGVVVSGDAPPDAAGLCSSIGATVRVEGEPFGLLCFASAEPRPGGYTEAEREFVELLVSWTGYELDRAAAEREVRAARNEVRRTLDRIGDGFVGLDADWELTYLNDGGREVVAAAGCDDGRFEGRRLWDVAPRSRTRASRDGSARRSTPGRR</sequence>
<organism evidence="3 4">
    <name type="scientific">Halosegnis marinus</name>
    <dbReference type="NCBI Taxonomy" id="3034023"/>
    <lineage>
        <taxon>Archaea</taxon>
        <taxon>Methanobacteriati</taxon>
        <taxon>Methanobacteriota</taxon>
        <taxon>Stenosarchaea group</taxon>
        <taxon>Halobacteria</taxon>
        <taxon>Halobacteriales</taxon>
        <taxon>Natronomonadaceae</taxon>
        <taxon>Halosegnis</taxon>
    </lineage>
</organism>
<gene>
    <name evidence="3" type="ORF">ACFQJ4_00135</name>
</gene>
<dbReference type="Gene3D" id="3.30.450.40">
    <property type="match status" value="1"/>
</dbReference>
<dbReference type="GeneID" id="79265372"/>
<dbReference type="SUPFAM" id="SSF55785">
    <property type="entry name" value="PYP-like sensor domain (PAS domain)"/>
    <property type="match status" value="1"/>
</dbReference>
<dbReference type="InterPro" id="IPR003018">
    <property type="entry name" value="GAF"/>
</dbReference>
<evidence type="ECO:0000256" key="1">
    <source>
        <dbReference type="SAM" id="MobiDB-lite"/>
    </source>
</evidence>
<dbReference type="RefSeq" id="WP_276234736.1">
    <property type="nucleotide sequence ID" value="NZ_CP119802.1"/>
</dbReference>
<protein>
    <submittedName>
        <fullName evidence="3">GAF domain-containing protein</fullName>
    </submittedName>
</protein>
<proteinExistence type="predicted"/>
<feature type="region of interest" description="Disordered" evidence="1">
    <location>
        <begin position="328"/>
        <end position="348"/>
    </location>
</feature>
<comment type="caution">
    <text evidence="3">The sequence shown here is derived from an EMBL/GenBank/DDBJ whole genome shotgun (WGS) entry which is preliminary data.</text>
</comment>
<dbReference type="Proteomes" id="UP001596398">
    <property type="component" value="Unassembled WGS sequence"/>
</dbReference>
<dbReference type="InterPro" id="IPR029016">
    <property type="entry name" value="GAF-like_dom_sf"/>
</dbReference>
<reference evidence="3 4" key="1">
    <citation type="journal article" date="2019" name="Int. J. Syst. Evol. Microbiol.">
        <title>The Global Catalogue of Microorganisms (GCM) 10K type strain sequencing project: providing services to taxonomists for standard genome sequencing and annotation.</title>
        <authorList>
            <consortium name="The Broad Institute Genomics Platform"/>
            <consortium name="The Broad Institute Genome Sequencing Center for Infectious Disease"/>
            <person name="Wu L."/>
            <person name="Ma J."/>
        </authorList>
    </citation>
    <scope>NUCLEOTIDE SEQUENCE [LARGE SCALE GENOMIC DNA]</scope>
    <source>
        <strain evidence="3 4">DT85</strain>
    </source>
</reference>
<dbReference type="Gene3D" id="3.30.450.20">
    <property type="entry name" value="PAS domain"/>
    <property type="match status" value="1"/>
</dbReference>
<feature type="domain" description="GAF" evidence="2">
    <location>
        <begin position="134"/>
        <end position="271"/>
    </location>
</feature>
<name>A0ABD5ZJN1_9EURY</name>
<dbReference type="SUPFAM" id="SSF55781">
    <property type="entry name" value="GAF domain-like"/>
    <property type="match status" value="1"/>
</dbReference>
<accession>A0ABD5ZJN1</accession>